<dbReference type="Pfam" id="PF25583">
    <property type="entry name" value="WCX"/>
    <property type="match status" value="1"/>
</dbReference>
<feature type="domain" description="WCX" evidence="3">
    <location>
        <begin position="236"/>
        <end position="318"/>
    </location>
</feature>
<evidence type="ECO:0000259" key="2">
    <source>
        <dbReference type="Pfam" id="PF13280"/>
    </source>
</evidence>
<dbReference type="InterPro" id="IPR057727">
    <property type="entry name" value="WCX_dom"/>
</dbReference>
<dbReference type="SUPFAM" id="SSF46785">
    <property type="entry name" value="Winged helix' DNA-binding domain"/>
    <property type="match status" value="1"/>
</dbReference>
<dbReference type="PIRSF" id="PIRSF016838">
    <property type="entry name" value="PafC"/>
    <property type="match status" value="1"/>
</dbReference>
<gene>
    <name evidence="4" type="ORF">NN4_83110</name>
</gene>
<dbReference type="InterPro" id="IPR026881">
    <property type="entry name" value="WYL_dom"/>
</dbReference>
<dbReference type="Gene3D" id="1.10.10.10">
    <property type="entry name" value="Winged helix-like DNA-binding domain superfamily/Winged helix DNA-binding domain"/>
    <property type="match status" value="1"/>
</dbReference>
<protein>
    <submittedName>
        <fullName evidence="4">Transcriptional regulator</fullName>
    </submittedName>
</protein>
<dbReference type="AlphaFoldDB" id="A0A511MT83"/>
<sequence>MRASRLLSIVLLLQARERMTAEQLARELEVSVRTIYRDVESLSLAGIPLYGEAGHDGGYRLVDGYRTRLTGLTADEAEALFLAGLPGPAADLGLGAVLATAQLKLKAALPDELREGVGRIQERFHLDTSDWYADPDSTAQLAAVVEATWSRRRIRMRYRRWAQPREVDRVVAPYGLVLKSGRWYLVAESGEIRTYRVSQILRIQLLDNAFERPAEFDLASSWSAYLADFDARRYRGEARIRLSERALERLPHLLEPALARVARNTAEPPDRDGRIIVTMPMETIEHTAGLLLRLGAEAEVLAPAELRDRMAEIAADLARIYCTTGDAAKAVVKAPQ</sequence>
<dbReference type="Pfam" id="PF08279">
    <property type="entry name" value="HTH_11"/>
    <property type="match status" value="1"/>
</dbReference>
<evidence type="ECO:0000313" key="5">
    <source>
        <dbReference type="Proteomes" id="UP000321424"/>
    </source>
</evidence>
<dbReference type="InterPro" id="IPR013196">
    <property type="entry name" value="HTH_11"/>
</dbReference>
<dbReference type="EMBL" id="BJXA01000114">
    <property type="protein sequence ID" value="GEM43792.1"/>
    <property type="molecule type" value="Genomic_DNA"/>
</dbReference>
<dbReference type="PANTHER" id="PTHR34580:SF1">
    <property type="entry name" value="PROTEIN PAFC"/>
    <property type="match status" value="1"/>
</dbReference>
<dbReference type="PROSITE" id="PS52050">
    <property type="entry name" value="WYL"/>
    <property type="match status" value="1"/>
</dbReference>
<evidence type="ECO:0000259" key="3">
    <source>
        <dbReference type="Pfam" id="PF25583"/>
    </source>
</evidence>
<accession>A0A511MT83</accession>
<name>A0A511MT83_9NOCA</name>
<dbReference type="InterPro" id="IPR051534">
    <property type="entry name" value="CBASS_pafABC_assoc_protein"/>
</dbReference>
<feature type="domain" description="Helix-turn-helix type 11" evidence="1">
    <location>
        <begin position="5"/>
        <end position="60"/>
    </location>
</feature>
<organism evidence="4 5">
    <name type="scientific">Nocardia ninae NBRC 108245</name>
    <dbReference type="NCBI Taxonomy" id="1210091"/>
    <lineage>
        <taxon>Bacteria</taxon>
        <taxon>Bacillati</taxon>
        <taxon>Actinomycetota</taxon>
        <taxon>Actinomycetes</taxon>
        <taxon>Mycobacteriales</taxon>
        <taxon>Nocardiaceae</taxon>
        <taxon>Nocardia</taxon>
    </lineage>
</organism>
<dbReference type="Pfam" id="PF13280">
    <property type="entry name" value="WYL"/>
    <property type="match status" value="1"/>
</dbReference>
<dbReference type="RefSeq" id="WP_147143018.1">
    <property type="nucleotide sequence ID" value="NZ_BJXA01000114.1"/>
</dbReference>
<proteinExistence type="predicted"/>
<comment type="caution">
    <text evidence="4">The sequence shown here is derived from an EMBL/GenBank/DDBJ whole genome shotgun (WGS) entry which is preliminary data.</text>
</comment>
<evidence type="ECO:0000259" key="1">
    <source>
        <dbReference type="Pfam" id="PF08279"/>
    </source>
</evidence>
<feature type="domain" description="WYL" evidence="2">
    <location>
        <begin position="141"/>
        <end position="204"/>
    </location>
</feature>
<dbReference type="InterPro" id="IPR036388">
    <property type="entry name" value="WH-like_DNA-bd_sf"/>
</dbReference>
<evidence type="ECO:0000313" key="4">
    <source>
        <dbReference type="EMBL" id="GEM43792.1"/>
    </source>
</evidence>
<dbReference type="PANTHER" id="PTHR34580">
    <property type="match status" value="1"/>
</dbReference>
<reference evidence="4 5" key="1">
    <citation type="submission" date="2019-07" db="EMBL/GenBank/DDBJ databases">
        <title>Whole genome shotgun sequence of Nocardia ninae NBRC 108245.</title>
        <authorList>
            <person name="Hosoyama A."/>
            <person name="Uohara A."/>
            <person name="Ohji S."/>
            <person name="Ichikawa N."/>
        </authorList>
    </citation>
    <scope>NUCLEOTIDE SEQUENCE [LARGE SCALE GENOMIC DNA]</scope>
    <source>
        <strain evidence="4 5">NBRC 108245</strain>
    </source>
</reference>
<keyword evidence="5" id="KW-1185">Reference proteome</keyword>
<dbReference type="Proteomes" id="UP000321424">
    <property type="component" value="Unassembled WGS sequence"/>
</dbReference>
<dbReference type="InterPro" id="IPR036390">
    <property type="entry name" value="WH_DNA-bd_sf"/>
</dbReference>
<dbReference type="InterPro" id="IPR028349">
    <property type="entry name" value="PafC-like"/>
</dbReference>
<dbReference type="OrthoDB" id="3171994at2"/>